<feature type="binding site" evidence="11">
    <location>
        <position position="479"/>
    </location>
    <ligand>
        <name>Zn(2+)</name>
        <dbReference type="ChEBI" id="CHEBI:29105"/>
        <label>2</label>
    </ligand>
</feature>
<keyword evidence="7 11" id="KW-0862">Zinc</keyword>
<dbReference type="CDD" id="cd17929">
    <property type="entry name" value="DEXHc_priA"/>
    <property type="match status" value="1"/>
</dbReference>
<dbReference type="InterPro" id="IPR041222">
    <property type="entry name" value="PriA_3primeBD"/>
</dbReference>
<evidence type="ECO:0000256" key="3">
    <source>
        <dbReference type="ARBA" id="ARBA00022723"/>
    </source>
</evidence>
<dbReference type="InterPro" id="IPR041236">
    <property type="entry name" value="PriA_C"/>
</dbReference>
<evidence type="ECO:0000259" key="12">
    <source>
        <dbReference type="PROSITE" id="PS51192"/>
    </source>
</evidence>
<dbReference type="SUPFAM" id="SSF52540">
    <property type="entry name" value="P-loop containing nucleoside triphosphate hydrolases"/>
    <property type="match status" value="2"/>
</dbReference>
<evidence type="ECO:0000256" key="7">
    <source>
        <dbReference type="ARBA" id="ARBA00022833"/>
    </source>
</evidence>
<keyword evidence="5 11" id="KW-0378">Hydrolase</keyword>
<evidence type="ECO:0000313" key="13">
    <source>
        <dbReference type="EMBL" id="MBR9972378.1"/>
    </source>
</evidence>
<dbReference type="EMBL" id="JAGTUF010000010">
    <property type="protein sequence ID" value="MBR9972378.1"/>
    <property type="molecule type" value="Genomic_DNA"/>
</dbReference>
<dbReference type="PANTHER" id="PTHR30580:SF0">
    <property type="entry name" value="PRIMOSOMAL PROTEIN N"/>
    <property type="match status" value="1"/>
</dbReference>
<keyword evidence="9 11" id="KW-0238">DNA-binding</keyword>
<organism evidence="13 14">
    <name type="scientific">Magnetospirillum sulfuroxidans</name>
    <dbReference type="NCBI Taxonomy" id="611300"/>
    <lineage>
        <taxon>Bacteria</taxon>
        <taxon>Pseudomonadati</taxon>
        <taxon>Pseudomonadota</taxon>
        <taxon>Alphaproteobacteria</taxon>
        <taxon>Rhodospirillales</taxon>
        <taxon>Rhodospirillaceae</taxon>
        <taxon>Magnetospirillum</taxon>
    </lineage>
</organism>
<dbReference type="HAMAP" id="MF_00983">
    <property type="entry name" value="PriA"/>
    <property type="match status" value="1"/>
</dbReference>
<proteinExistence type="inferred from homology"/>
<comment type="catalytic activity">
    <reaction evidence="11">
        <text>Couples ATP hydrolysis with the unwinding of duplex DNA by translocating in the 3'-5' direction.</text>
        <dbReference type="EC" id="5.6.2.4"/>
    </reaction>
</comment>
<dbReference type="Gene3D" id="3.40.1440.60">
    <property type="entry name" value="PriA, 3(prime) DNA-binding domain"/>
    <property type="match status" value="1"/>
</dbReference>
<dbReference type="InterPro" id="IPR042115">
    <property type="entry name" value="PriA_3primeBD_sf"/>
</dbReference>
<evidence type="ECO:0000256" key="5">
    <source>
        <dbReference type="ARBA" id="ARBA00022801"/>
    </source>
</evidence>
<comment type="catalytic activity">
    <reaction evidence="11">
        <text>ATP + H2O = ADP + phosphate + H(+)</text>
        <dbReference type="Rhea" id="RHEA:13065"/>
        <dbReference type="ChEBI" id="CHEBI:15377"/>
        <dbReference type="ChEBI" id="CHEBI:15378"/>
        <dbReference type="ChEBI" id="CHEBI:30616"/>
        <dbReference type="ChEBI" id="CHEBI:43474"/>
        <dbReference type="ChEBI" id="CHEBI:456216"/>
        <dbReference type="EC" id="5.6.2.4"/>
    </reaction>
</comment>
<evidence type="ECO:0000256" key="11">
    <source>
        <dbReference type="HAMAP-Rule" id="MF_00983"/>
    </source>
</evidence>
<dbReference type="GO" id="GO:0016787">
    <property type="term" value="F:hydrolase activity"/>
    <property type="evidence" value="ECO:0007669"/>
    <property type="project" value="UniProtKB-KW"/>
</dbReference>
<dbReference type="Pfam" id="PF18074">
    <property type="entry name" value="PriA_C"/>
    <property type="match status" value="1"/>
</dbReference>
<dbReference type="InterPro" id="IPR027417">
    <property type="entry name" value="P-loop_NTPase"/>
</dbReference>
<dbReference type="NCBIfam" id="NF004070">
    <property type="entry name" value="PRK05580.2-2"/>
    <property type="match status" value="1"/>
</dbReference>
<comment type="function">
    <text evidence="11">Initiates the restart of stalled replication forks, which reloads the replicative helicase on sites other than the origin of replication. Recognizes and binds to abandoned replication forks and remodels them to uncover a helicase loading site. Promotes assembly of the primosome at these replication forks.</text>
</comment>
<feature type="binding site" evidence="11">
    <location>
        <position position="450"/>
    </location>
    <ligand>
        <name>Zn(2+)</name>
        <dbReference type="ChEBI" id="CHEBI:29105"/>
        <label>2</label>
    </ligand>
</feature>
<dbReference type="PROSITE" id="PS51192">
    <property type="entry name" value="HELICASE_ATP_BIND_1"/>
    <property type="match status" value="1"/>
</dbReference>
<keyword evidence="14" id="KW-1185">Reference proteome</keyword>
<comment type="subunit">
    <text evidence="11">Component of the replication restart primosome.</text>
</comment>
<evidence type="ECO:0000313" key="14">
    <source>
        <dbReference type="Proteomes" id="UP000680714"/>
    </source>
</evidence>
<dbReference type="EC" id="5.6.2.4" evidence="11"/>
<keyword evidence="10 11" id="KW-0413">Isomerase</keyword>
<feature type="binding site" evidence="11">
    <location>
        <position position="444"/>
    </location>
    <ligand>
        <name>Zn(2+)</name>
        <dbReference type="ChEBI" id="CHEBI:29105"/>
        <label>1</label>
    </ligand>
</feature>
<keyword evidence="6 11" id="KW-0347">Helicase</keyword>
<dbReference type="Pfam" id="PF17764">
    <property type="entry name" value="PriA_3primeBD"/>
    <property type="match status" value="1"/>
</dbReference>
<dbReference type="InterPro" id="IPR014001">
    <property type="entry name" value="Helicase_ATP-bd"/>
</dbReference>
<evidence type="ECO:0000256" key="9">
    <source>
        <dbReference type="ARBA" id="ARBA00023125"/>
    </source>
</evidence>
<name>A0ABS5IF64_9PROT</name>
<dbReference type="Gene3D" id="3.40.50.300">
    <property type="entry name" value="P-loop containing nucleotide triphosphate hydrolases"/>
    <property type="match status" value="2"/>
</dbReference>
<feature type="domain" description="Helicase ATP-binding" evidence="12">
    <location>
        <begin position="214"/>
        <end position="380"/>
    </location>
</feature>
<dbReference type="PANTHER" id="PTHR30580">
    <property type="entry name" value="PRIMOSOMAL PROTEIN N"/>
    <property type="match status" value="1"/>
</dbReference>
<dbReference type="Pfam" id="PF00270">
    <property type="entry name" value="DEAD"/>
    <property type="match status" value="1"/>
</dbReference>
<dbReference type="Proteomes" id="UP000680714">
    <property type="component" value="Unassembled WGS sequence"/>
</dbReference>
<keyword evidence="8 11" id="KW-0067">ATP-binding</keyword>
<dbReference type="InterPro" id="IPR005259">
    <property type="entry name" value="PriA"/>
</dbReference>
<feature type="binding site" evidence="11">
    <location>
        <position position="441"/>
    </location>
    <ligand>
        <name>Zn(2+)</name>
        <dbReference type="ChEBI" id="CHEBI:29105"/>
        <label>1</label>
    </ligand>
</feature>
<feature type="binding site" evidence="11">
    <location>
        <position position="492"/>
    </location>
    <ligand>
        <name>Zn(2+)</name>
        <dbReference type="ChEBI" id="CHEBI:29105"/>
        <label>1</label>
    </ligand>
</feature>
<accession>A0ABS5IF64</accession>
<feature type="binding site" evidence="11">
    <location>
        <position position="489"/>
    </location>
    <ligand>
        <name>Zn(2+)</name>
        <dbReference type="ChEBI" id="CHEBI:29105"/>
        <label>1</label>
    </ligand>
</feature>
<evidence type="ECO:0000256" key="2">
    <source>
        <dbReference type="ARBA" id="ARBA00022705"/>
    </source>
</evidence>
<dbReference type="InterPro" id="IPR011545">
    <property type="entry name" value="DEAD/DEAH_box_helicase_dom"/>
</dbReference>
<comment type="cofactor">
    <cofactor evidence="11">
        <name>Zn(2+)</name>
        <dbReference type="ChEBI" id="CHEBI:29105"/>
    </cofactor>
    <text evidence="11">Binds 2 zinc ions per subunit.</text>
</comment>
<evidence type="ECO:0000256" key="10">
    <source>
        <dbReference type="ARBA" id="ARBA00023235"/>
    </source>
</evidence>
<comment type="similarity">
    <text evidence="11">Belongs to the helicase family. PriA subfamily.</text>
</comment>
<keyword evidence="2 11" id="KW-0235">DNA replication</keyword>
<keyword evidence="3 11" id="KW-0479">Metal-binding</keyword>
<gene>
    <name evidence="11" type="primary">priA</name>
    <name evidence="13" type="ORF">KEC16_11700</name>
</gene>
<evidence type="ECO:0000256" key="1">
    <source>
        <dbReference type="ARBA" id="ARBA00022515"/>
    </source>
</evidence>
<reference evidence="13 14" key="1">
    <citation type="submission" date="2021-04" db="EMBL/GenBank/DDBJ databases">
        <title>Magnetospirillum sulfuroxidans sp. nov., a facultative chemolithoautotrophic sulfur-oxidizing alphaproteobacterium isolated from freshwater sediment and proposals for Paramagetospirillum gen. nov., and Magnetospirillaceae fam. nov.</title>
        <authorList>
            <person name="Koziaeva V."/>
            <person name="Geelhoed J.S."/>
            <person name="Sorokin D.Y."/>
            <person name="Grouzdev D.S."/>
        </authorList>
    </citation>
    <scope>NUCLEOTIDE SEQUENCE [LARGE SCALE GENOMIC DNA]</scope>
    <source>
        <strain evidence="13 14">J10</strain>
    </source>
</reference>
<feature type="binding site" evidence="11">
    <location>
        <position position="453"/>
    </location>
    <ligand>
        <name>Zn(2+)</name>
        <dbReference type="ChEBI" id="CHEBI:29105"/>
        <label>2</label>
    </ligand>
</feature>
<comment type="caution">
    <text evidence="13">The sequence shown here is derived from an EMBL/GenBank/DDBJ whole genome shotgun (WGS) entry which is preliminary data.</text>
</comment>
<dbReference type="SMART" id="SM00487">
    <property type="entry name" value="DEXDc"/>
    <property type="match status" value="1"/>
</dbReference>
<evidence type="ECO:0000256" key="6">
    <source>
        <dbReference type="ARBA" id="ARBA00022806"/>
    </source>
</evidence>
<dbReference type="RefSeq" id="WP_211549074.1">
    <property type="nucleotide sequence ID" value="NZ_JAGTUF010000010.1"/>
</dbReference>
<evidence type="ECO:0000256" key="4">
    <source>
        <dbReference type="ARBA" id="ARBA00022741"/>
    </source>
</evidence>
<evidence type="ECO:0000256" key="8">
    <source>
        <dbReference type="ARBA" id="ARBA00022840"/>
    </source>
</evidence>
<feature type="binding site" evidence="11">
    <location>
        <position position="476"/>
    </location>
    <ligand>
        <name>Zn(2+)</name>
        <dbReference type="ChEBI" id="CHEBI:29105"/>
        <label>2</label>
    </ligand>
</feature>
<protein>
    <recommendedName>
        <fullName evidence="11">Replication restart protein PriA</fullName>
    </recommendedName>
    <alternativeName>
        <fullName evidence="11">ATP-dependent DNA helicase PriA</fullName>
        <ecNumber evidence="11">5.6.2.4</ecNumber>
    </alternativeName>
    <alternativeName>
        <fullName evidence="11">DNA 3'-5' helicase PriA</fullName>
    </alternativeName>
</protein>
<sequence length="740" mass="78763">MVSVAANPTRQFSPHSRVAVLLPLPLAGLYDYLAGAHHLHPGDFVVVPLGRREVVGVVWGEGTDAVAAAKLRPVTRRLECPPLPEVSRKFVDWVAGYTLAPPGAVLRMSMSVPAALEPVRDLVACRVAATPPAFKLTEARRRVLAVAAALPPLVAADLAREAGVGPAVIKGLFEAGALEPVPQAPPPPFAHPDPDHPGPVLSVGQRAAADHLCEAVAGGFSVAVIDGVTGSGKTEVYFEAIAAALAAGRQSLILLPEIALSAQWLERFRRRFGTLPAQWHSELSDAKRRDTWRAVAAGTAKVVVGARSALFLPYKELGLVVVDEEHDAGFKQEEGVAYHARDMAVVRGQLGGCPVVLASATPSMETVTNIAAGRYTRLHLPDRHAGALLPEIGLIDLRRHPPPRGFWLSPLLVAAVEETLAAGEQAMLFLNRRGYAPLTLCRKCGHRLQCPHCTAWLVEHRYGHGGEAGGTGRLVCHHCGHHVRPPTACPECGAEDSFAACGPGVERIAEEAAHRFPAARIALMASDTVAGPQAAADLIGKIADHQIDLLIGTQIVAKGYHFPMLTLVGIVDADLGLDGGDLRAGERTHQLLSQVAGRAGRAERPGRVLLQTFQPSHPVMAALAEGDRDAFVATEAEARRAAGMPPFGRLAALIVSGPEAAALDDFTRKLARAAPRLEGFQVIGPAPAPLALLRGRHRRRFLIKARRDVALHAPLRKWLESAPPPHGIRVQVDIDPYGFL</sequence>
<keyword evidence="1 11" id="KW-0639">Primosome</keyword>
<dbReference type="NCBIfam" id="TIGR00595">
    <property type="entry name" value="priA"/>
    <property type="match status" value="1"/>
</dbReference>
<keyword evidence="4 11" id="KW-0547">Nucleotide-binding</keyword>